<gene>
    <name evidence="1" type="ORF">SPICUR_09050</name>
</gene>
<dbReference type="InterPro" id="IPR035093">
    <property type="entry name" value="RelE/ParE_toxin_dom_sf"/>
</dbReference>
<dbReference type="Proteomes" id="UP000017640">
    <property type="component" value="Chromosome"/>
</dbReference>
<dbReference type="STRING" id="1335757.SPICUR_09050"/>
<dbReference type="HOGENOM" id="CLU_2036583_0_0_6"/>
<keyword evidence="2" id="KW-1185">Reference proteome</keyword>
<sequence>MIRSFASPDLLAVWRGRQPECMHPRLAFAVRRDLAIIHAAIDQNDLLQACGERLQPLEDPSVPFDADADPNGIPINTADEITALGAPNELKTLRVGYGWWLIFQFRAGDAQGIDLEAVPEPSDD</sequence>
<dbReference type="EMBL" id="CP005990">
    <property type="protein sequence ID" value="AGY92731.1"/>
    <property type="molecule type" value="Genomic_DNA"/>
</dbReference>
<organism evidence="1 2">
    <name type="scientific">Spiribacter curvatus</name>
    <dbReference type="NCBI Taxonomy" id="1335757"/>
    <lineage>
        <taxon>Bacteria</taxon>
        <taxon>Pseudomonadati</taxon>
        <taxon>Pseudomonadota</taxon>
        <taxon>Gammaproteobacteria</taxon>
        <taxon>Chromatiales</taxon>
        <taxon>Ectothiorhodospiraceae</taxon>
        <taxon>Spiribacter</taxon>
    </lineage>
</organism>
<dbReference type="Gene3D" id="3.30.2310.20">
    <property type="entry name" value="RelE-like"/>
    <property type="match status" value="1"/>
</dbReference>
<dbReference type="eggNOG" id="COG3549">
    <property type="taxonomic scope" value="Bacteria"/>
</dbReference>
<name>U5T612_9GAMM</name>
<evidence type="ECO:0000313" key="1">
    <source>
        <dbReference type="EMBL" id="AGY92731.1"/>
    </source>
</evidence>
<evidence type="ECO:0000313" key="2">
    <source>
        <dbReference type="Proteomes" id="UP000017640"/>
    </source>
</evidence>
<dbReference type="AlphaFoldDB" id="U5T612"/>
<proteinExistence type="predicted"/>
<reference evidence="1 2" key="1">
    <citation type="journal article" date="2013" name="BMC Genomics">
        <title>Genomes of "Spiribacter", a streamlined, successful halophilic bacterium.</title>
        <authorList>
            <person name="Lopez-Perez M."/>
            <person name="Ghai R."/>
            <person name="Leon M.J."/>
            <person name="Rodriguez-Olmos A."/>
            <person name="Copa-Patino J.L."/>
            <person name="Soliveri J."/>
            <person name="Sanchez-Porro C."/>
            <person name="Ventosa A."/>
            <person name="Rodriguez-Valera F."/>
        </authorList>
    </citation>
    <scope>NUCLEOTIDE SEQUENCE [LARGE SCALE GENOMIC DNA]</scope>
    <source>
        <strain evidence="1 2">UAH-SP71</strain>
    </source>
</reference>
<accession>U5T612</accession>
<dbReference type="KEGG" id="spiu:SPICUR_09050"/>
<protein>
    <submittedName>
        <fullName evidence="1">Uncharacterized protein</fullName>
    </submittedName>
</protein>
<dbReference type="OrthoDB" id="9801102at2"/>